<keyword evidence="5" id="KW-1035">Host cytoplasm</keyword>
<dbReference type="EMBL" id="KP745705">
    <property type="protein sequence ID" value="AKI19639.1"/>
    <property type="molecule type" value="Genomic_DNA"/>
</dbReference>
<gene>
    <name evidence="7" type="primary">UL47</name>
</gene>
<feature type="region of interest" description="Disordered" evidence="6">
    <location>
        <begin position="904"/>
        <end position="935"/>
    </location>
</feature>
<dbReference type="GO" id="GO:0019033">
    <property type="term" value="C:viral tegument"/>
    <property type="evidence" value="ECO:0007669"/>
    <property type="project" value="InterPro"/>
</dbReference>
<evidence type="ECO:0000256" key="6">
    <source>
        <dbReference type="SAM" id="MobiDB-lite"/>
    </source>
</evidence>
<accession>A0A0G2UBZ5</accession>
<sequence length="986" mass="110218">MMARRTVDFKKLIEQLRARATDKAEALNTVSQLEIGAVDAQDVTASAVRAFVGALPSSGYHFGFVRQNVVFYLLSHATVQTARDPLYAAEQLHEQLDRFLRHQHDGGGDEDRLPFYHNGATLTAFQKLLQTLREIQTVIAEQSGGTAAAADLIASNNASTERRGKKGGSSSGGQQPLVRRVITQLETAATEARPYVNCRAVAELLDLTYQRLIYWACTLMPYVLFRRDTDTELDTVLLMHFFYTHYRSVNGDLAVEFQNYVKNSVRHMSSFVSSDIDGDQKPGAEHMRDVSYKLFVGNLQARDASGLMFPIISTRISTVNLYLSPERMFFHPGLISRLLSEEVSPRANLDAYARVCDRVLEDHLHTPRRVQRLLDLTQMVTLLVELGFNHDTCAAYAQMALIQPASQKSSLFVSEIREKLIQIIYNFYTFFMCLYVYSPTFLFDHRRRLILEQHRSTLIGSKEELQHVWSNVTLNVNTHFAVQYTEEDFEAHTKGATEAEREYLYRDLHSKWGVHLFTLRPSRGAAGAAGAASPLPPLDGVTRSDILRECALVNLNEGRVNYASLLAFSHHPEFPSIFAQLVVVTEFSEIFGIPQGLFQAVGSPRLFALIQLCRVLLPEQVTLYQNLVSIYNLTTFVKHIDAAVFKTVRDCVFDIATTLEHLSGVPVTPNVDLLAELMARSVAHNLYTTVNPLIEDVMRSSAGSLRNYLRHTRLCFGLARGRARLSEDGVTVYVEVQGQYGLRVPTTRFVEQLRELVRRDRLLAENLRGLNERLLSVRVRVRQISSDTEEVSRHAKGHRTVAQMSKALKKTASKIKVLETRVTLALEQAQRSNGAVVTAVQRALAVFDVLSRENLERRGAQLCLTEATSLLHRHRALAPMTWPAGTGVAAAAEADRALREFLEAPWESAPQPPRLRMTPDTDHEESTAGATSVPEVLGARYEPAHLAASDLLNWYIVPVSQAQQDILSSIDPPAGSTSVSLPPASP</sequence>
<keyword evidence="3" id="KW-1040">Host Golgi apparatus</keyword>
<name>A0A0G2UBZ5_HCMV</name>
<evidence type="ECO:0000313" key="8">
    <source>
        <dbReference type="Proteomes" id="UP000105582"/>
    </source>
</evidence>
<dbReference type="HAMAP" id="MF_04043">
    <property type="entry name" value="HSV_ITP"/>
    <property type="match status" value="1"/>
</dbReference>
<dbReference type="InterPro" id="IPR034738">
    <property type="entry name" value="HSV_ITP"/>
</dbReference>
<evidence type="ECO:0000256" key="3">
    <source>
        <dbReference type="ARBA" id="ARBA00022812"/>
    </source>
</evidence>
<proteinExistence type="inferred from homology"/>
<dbReference type="InterPro" id="IPR007611">
    <property type="entry name" value="Herpes_U30"/>
</dbReference>
<evidence type="ECO:0000256" key="4">
    <source>
        <dbReference type="ARBA" id="ARBA00022844"/>
    </source>
</evidence>
<feature type="compositionally biased region" description="Basic and acidic residues" evidence="6">
    <location>
        <begin position="917"/>
        <end position="926"/>
    </location>
</feature>
<protein>
    <submittedName>
        <fullName evidence="7">Tegument protein UL37</fullName>
    </submittedName>
</protein>
<keyword evidence="1" id="KW-1048">Host nucleus</keyword>
<organismHost>
    <name type="scientific">Homo sapiens</name>
    <name type="common">Human</name>
    <dbReference type="NCBI Taxonomy" id="9606"/>
</organismHost>
<dbReference type="GO" id="GO:0019068">
    <property type="term" value="P:virion assembly"/>
    <property type="evidence" value="ECO:0007669"/>
    <property type="project" value="InterPro"/>
</dbReference>
<reference evidence="7 8" key="1">
    <citation type="journal article" date="2015" name="J. Virol.">
        <title>High-throughput analysis of human cytomegalovirus genome diversity highlights the widespread occurrence of gene-disrupting mutations and pervasive recombination.</title>
        <authorList>
            <person name="Sijmons S."/>
            <person name="Thys K."/>
            <person name="Mbong Ngwese M."/>
            <person name="Van Damme E."/>
            <person name="Dvorak J."/>
            <person name="Van Loock M."/>
            <person name="Li G."/>
            <person name="Tachezy R."/>
            <person name="Busson L."/>
            <person name="Aerssens J."/>
            <person name="Van Ranst M."/>
            <person name="Maes P."/>
        </authorList>
    </citation>
    <scope>NUCLEOTIDE SEQUENCE [LARGE SCALE GENOMIC DNA]</scope>
    <source>
        <strain evidence="7">BE/38/2011</strain>
    </source>
</reference>
<keyword evidence="2" id="KW-0920">Virion tegument</keyword>
<evidence type="ECO:0000256" key="2">
    <source>
        <dbReference type="ARBA" id="ARBA00022580"/>
    </source>
</evidence>
<dbReference type="Pfam" id="PF04523">
    <property type="entry name" value="Herpes_U30"/>
    <property type="match status" value="1"/>
</dbReference>
<evidence type="ECO:0000313" key="7">
    <source>
        <dbReference type="EMBL" id="AKI19639.1"/>
    </source>
</evidence>
<keyword evidence="4" id="KW-0946">Virion</keyword>
<organism evidence="7 8">
    <name type="scientific">Human cytomegalovirus</name>
    <name type="common">HHV-5</name>
    <name type="synonym">Human herpesvirus 5</name>
    <dbReference type="NCBI Taxonomy" id="10359"/>
    <lineage>
        <taxon>Viruses</taxon>
        <taxon>Duplodnaviria</taxon>
        <taxon>Heunggongvirae</taxon>
        <taxon>Peploviricota</taxon>
        <taxon>Herviviricetes</taxon>
        <taxon>Herpesvirales</taxon>
        <taxon>Orthoherpesviridae</taxon>
        <taxon>Betaherpesvirinae</taxon>
        <taxon>Cytomegalovirus</taxon>
        <taxon>Cytomegalovirus humanbeta5</taxon>
    </lineage>
</organism>
<evidence type="ECO:0000256" key="1">
    <source>
        <dbReference type="ARBA" id="ARBA00022562"/>
    </source>
</evidence>
<evidence type="ECO:0000256" key="5">
    <source>
        <dbReference type="ARBA" id="ARBA00023200"/>
    </source>
</evidence>
<dbReference type="Proteomes" id="UP000105582">
    <property type="component" value="Segment"/>
</dbReference>